<dbReference type="PANTHER" id="PTHR43347">
    <property type="entry name" value="ACYL-COA SYNTHETASE"/>
    <property type="match status" value="1"/>
</dbReference>
<dbReference type="InterPro" id="IPR020845">
    <property type="entry name" value="AMP-binding_CS"/>
</dbReference>
<dbReference type="FunFam" id="3.40.50.12780:FF:000011">
    <property type="entry name" value="Acetyl-coenzyme A synthetase 2-like, mitochondrial"/>
    <property type="match status" value="1"/>
</dbReference>
<dbReference type="OrthoDB" id="10253869at2759"/>
<dbReference type="PANTHER" id="PTHR43347:SF3">
    <property type="entry name" value="ACYL-COA SYNTHETASE SHORT-CHAIN FAMILY MEMBER 3, MITOCHONDRIAL"/>
    <property type="match status" value="1"/>
</dbReference>
<evidence type="ECO:0000256" key="1">
    <source>
        <dbReference type="ARBA" id="ARBA00001884"/>
    </source>
</evidence>
<comment type="catalytic activity">
    <reaction evidence="8">
        <text>butanoate + ATP + CoA = butanoyl-CoA + AMP + diphosphate</text>
        <dbReference type="Rhea" id="RHEA:46172"/>
        <dbReference type="ChEBI" id="CHEBI:17968"/>
        <dbReference type="ChEBI" id="CHEBI:30616"/>
        <dbReference type="ChEBI" id="CHEBI:33019"/>
        <dbReference type="ChEBI" id="CHEBI:57287"/>
        <dbReference type="ChEBI" id="CHEBI:57371"/>
        <dbReference type="ChEBI" id="CHEBI:456215"/>
    </reaction>
    <physiologicalReaction direction="left-to-right" evidence="8">
        <dbReference type="Rhea" id="RHEA:46173"/>
    </physiologicalReaction>
</comment>
<evidence type="ECO:0000256" key="8">
    <source>
        <dbReference type="ARBA" id="ARBA00047935"/>
    </source>
</evidence>
<proteinExistence type="inferred from homology"/>
<comment type="catalytic activity">
    <reaction evidence="9">
        <text>propanoate + ATP + CoA = propanoyl-CoA + AMP + diphosphate</text>
        <dbReference type="Rhea" id="RHEA:20373"/>
        <dbReference type="ChEBI" id="CHEBI:17272"/>
        <dbReference type="ChEBI" id="CHEBI:30616"/>
        <dbReference type="ChEBI" id="CHEBI:33019"/>
        <dbReference type="ChEBI" id="CHEBI:57287"/>
        <dbReference type="ChEBI" id="CHEBI:57392"/>
        <dbReference type="ChEBI" id="CHEBI:456215"/>
        <dbReference type="EC" id="6.2.1.17"/>
    </reaction>
    <physiologicalReaction direction="left-to-right" evidence="9">
        <dbReference type="Rhea" id="RHEA:20374"/>
    </physiologicalReaction>
</comment>
<dbReference type="InterPro" id="IPR025110">
    <property type="entry name" value="AMP-bd_C"/>
</dbReference>
<reference evidence="13" key="1">
    <citation type="submission" date="2021-04" db="EMBL/GenBank/DDBJ databases">
        <authorList>
            <consortium name="Molecular Ecology Group"/>
        </authorList>
    </citation>
    <scope>NUCLEOTIDE SEQUENCE</scope>
</reference>
<evidence type="ECO:0000313" key="14">
    <source>
        <dbReference type="Proteomes" id="UP000678393"/>
    </source>
</evidence>
<sequence length="594" mass="65164">MAVGSRQVLLGVLSRKFSVITKPIKPTKSGNSLSVHRCISSSSFVNNYAKTFADALEKPEEFWSAAADKVHWFKKWNKVLDQSRWPFTQWFVGGELNTCYNAVDRHVSAGRGEDLAIIHDSPVTSSIRRITYNELLKLVEDFAGALVAQGVRAGDRVVIYMPMIPEAMVAMLSCARIGAVHSLVFGGFAAKELSVRVAHTEPTVIVSANCGVEPTRVVEYKPLLDEALQLIDFKPRRCIIFNRPQFAPATLKKGRDVEWNDAVSQGKPAECVPVPATDPLYLLYTSGTTGLPKAVVRPSGGHAVALMWTMGNVYGMKPGDVWWAASDLGWVVGHSYITYAPLLSGVTSVIYEGKPVGTPDPGAFFRVLREHQVKALFVAPTALRAIRAEDPHGDFIKPHLPLDKFETLFVAGEHCDPETALWIQDLIQKPVLDHWWQTETGWAITATCRSLGMDLYPSPGTTGKPVPGWNVQVLKPDGQQTKAGELGQIFVKQPLPPGFMSTLYKADQRFHETYFSTMPGYYDTMDCGIRDDKGYISVLSRSDDVINVAGHRLSCGTIEEAVLDCSEVVEAAVIGVPDKLKGSVPLGLCVVRHG</sequence>
<dbReference type="InterPro" id="IPR042099">
    <property type="entry name" value="ANL_N_sf"/>
</dbReference>
<evidence type="ECO:0000256" key="4">
    <source>
        <dbReference type="ARBA" id="ARBA00013275"/>
    </source>
</evidence>
<evidence type="ECO:0000259" key="11">
    <source>
        <dbReference type="Pfam" id="PF13193"/>
    </source>
</evidence>
<gene>
    <name evidence="13" type="ORF">CUNI_LOCUS10956</name>
</gene>
<dbReference type="AlphaFoldDB" id="A0A8S3ZB26"/>
<dbReference type="GO" id="GO:0003987">
    <property type="term" value="F:acetate-CoA ligase activity"/>
    <property type="evidence" value="ECO:0007669"/>
    <property type="project" value="UniProtKB-EC"/>
</dbReference>
<evidence type="ECO:0000259" key="12">
    <source>
        <dbReference type="Pfam" id="PF16177"/>
    </source>
</evidence>
<keyword evidence="14" id="KW-1185">Reference proteome</keyword>
<dbReference type="Pfam" id="PF13193">
    <property type="entry name" value="AMP-binding_C"/>
    <property type="match status" value="1"/>
</dbReference>
<dbReference type="SUPFAM" id="SSF56801">
    <property type="entry name" value="Acetyl-CoA synthetase-like"/>
    <property type="match status" value="1"/>
</dbReference>
<evidence type="ECO:0000256" key="5">
    <source>
        <dbReference type="ARBA" id="ARBA00029726"/>
    </source>
</evidence>
<dbReference type="Gene3D" id="3.30.300.30">
    <property type="match status" value="1"/>
</dbReference>
<evidence type="ECO:0000256" key="6">
    <source>
        <dbReference type="ARBA" id="ARBA00040004"/>
    </source>
</evidence>
<dbReference type="InterPro" id="IPR000873">
    <property type="entry name" value="AMP-dep_synth/lig_dom"/>
</dbReference>
<comment type="catalytic activity">
    <reaction evidence="1">
        <text>acetate + ATP + CoA = acetyl-CoA + AMP + diphosphate</text>
        <dbReference type="Rhea" id="RHEA:23176"/>
        <dbReference type="ChEBI" id="CHEBI:30089"/>
        <dbReference type="ChEBI" id="CHEBI:30616"/>
        <dbReference type="ChEBI" id="CHEBI:33019"/>
        <dbReference type="ChEBI" id="CHEBI:57287"/>
        <dbReference type="ChEBI" id="CHEBI:57288"/>
        <dbReference type="ChEBI" id="CHEBI:456215"/>
        <dbReference type="EC" id="6.2.1.1"/>
    </reaction>
    <physiologicalReaction direction="left-to-right" evidence="1">
        <dbReference type="Rhea" id="RHEA:23177"/>
    </physiologicalReaction>
</comment>
<evidence type="ECO:0000256" key="2">
    <source>
        <dbReference type="ARBA" id="ARBA00006432"/>
    </source>
</evidence>
<organism evidence="13 14">
    <name type="scientific">Candidula unifasciata</name>
    <dbReference type="NCBI Taxonomy" id="100452"/>
    <lineage>
        <taxon>Eukaryota</taxon>
        <taxon>Metazoa</taxon>
        <taxon>Spiralia</taxon>
        <taxon>Lophotrochozoa</taxon>
        <taxon>Mollusca</taxon>
        <taxon>Gastropoda</taxon>
        <taxon>Heterobranchia</taxon>
        <taxon>Euthyneura</taxon>
        <taxon>Panpulmonata</taxon>
        <taxon>Eupulmonata</taxon>
        <taxon>Stylommatophora</taxon>
        <taxon>Helicina</taxon>
        <taxon>Helicoidea</taxon>
        <taxon>Geomitridae</taxon>
        <taxon>Candidula</taxon>
    </lineage>
</organism>
<dbReference type="InterPro" id="IPR032387">
    <property type="entry name" value="ACAS_N"/>
</dbReference>
<evidence type="ECO:0000256" key="9">
    <source>
        <dbReference type="ARBA" id="ARBA00049004"/>
    </source>
</evidence>
<name>A0A8S3ZB26_9EUPU</name>
<dbReference type="EC" id="6.2.1.17" evidence="3"/>
<dbReference type="InterPro" id="IPR045851">
    <property type="entry name" value="AMP-bd_C_sf"/>
</dbReference>
<evidence type="ECO:0000313" key="13">
    <source>
        <dbReference type="EMBL" id="CAG5125398.1"/>
    </source>
</evidence>
<evidence type="ECO:0000256" key="7">
    <source>
        <dbReference type="ARBA" id="ARBA00042755"/>
    </source>
</evidence>
<evidence type="ECO:0000256" key="3">
    <source>
        <dbReference type="ARBA" id="ARBA00012985"/>
    </source>
</evidence>
<evidence type="ECO:0000259" key="10">
    <source>
        <dbReference type="Pfam" id="PF00501"/>
    </source>
</evidence>
<dbReference type="Pfam" id="PF16177">
    <property type="entry name" value="ACAS_N"/>
    <property type="match status" value="1"/>
</dbReference>
<feature type="domain" description="AMP-binding enzyme C-terminal" evidence="11">
    <location>
        <begin position="558"/>
        <end position="592"/>
    </location>
</feature>
<dbReference type="Pfam" id="PF00501">
    <property type="entry name" value="AMP-binding"/>
    <property type="match status" value="1"/>
</dbReference>
<feature type="domain" description="AMP-dependent synthetase/ligase" evidence="10">
    <location>
        <begin position="119"/>
        <end position="494"/>
    </location>
</feature>
<dbReference type="EMBL" id="CAJHNH020002046">
    <property type="protein sequence ID" value="CAG5125398.1"/>
    <property type="molecule type" value="Genomic_DNA"/>
</dbReference>
<dbReference type="PROSITE" id="PS00455">
    <property type="entry name" value="AMP_BINDING"/>
    <property type="match status" value="1"/>
</dbReference>
<protein>
    <recommendedName>
        <fullName evidence="6">Acyl-CoA synthetase short-chain family member 3, mitochondrial</fullName>
        <ecNumber evidence="4">6.2.1.1</ecNumber>
        <ecNumber evidence="3">6.2.1.17</ecNumber>
    </recommendedName>
    <alternativeName>
        <fullName evidence="7">Acetate--CoA ligase 3</fullName>
    </alternativeName>
    <alternativeName>
        <fullName evidence="5">Propionate--CoA ligase</fullName>
    </alternativeName>
</protein>
<dbReference type="EC" id="6.2.1.1" evidence="4"/>
<comment type="similarity">
    <text evidence="2">Belongs to the ATP-dependent AMP-binding enzyme family.</text>
</comment>
<feature type="domain" description="Acetyl-coenzyme A synthetase N-terminal" evidence="12">
    <location>
        <begin position="48"/>
        <end position="102"/>
    </location>
</feature>
<dbReference type="GO" id="GO:0005759">
    <property type="term" value="C:mitochondrial matrix"/>
    <property type="evidence" value="ECO:0007669"/>
    <property type="project" value="TreeGrafter"/>
</dbReference>
<comment type="caution">
    <text evidence="13">The sequence shown here is derived from an EMBL/GenBank/DDBJ whole genome shotgun (WGS) entry which is preliminary data.</text>
</comment>
<dbReference type="GO" id="GO:0050218">
    <property type="term" value="F:propionate-CoA ligase activity"/>
    <property type="evidence" value="ECO:0007669"/>
    <property type="project" value="UniProtKB-EC"/>
</dbReference>
<dbReference type="Proteomes" id="UP000678393">
    <property type="component" value="Unassembled WGS sequence"/>
</dbReference>
<accession>A0A8S3ZB26</accession>
<dbReference type="Gene3D" id="3.40.50.12780">
    <property type="entry name" value="N-terminal domain of ligase-like"/>
    <property type="match status" value="1"/>
</dbReference>